<gene>
    <name evidence="2" type="ORF">DPMN_046611</name>
</gene>
<comment type="caution">
    <text evidence="2">The sequence shown here is derived from an EMBL/GenBank/DDBJ whole genome shotgun (WGS) entry which is preliminary data.</text>
</comment>
<sequence>METGQRRITIPVGHNQDSNAEQRLLARGKEGNRRTVVLVVWCSNVATSIGG</sequence>
<dbReference type="AlphaFoldDB" id="A0A9D4D680"/>
<evidence type="ECO:0000256" key="1">
    <source>
        <dbReference type="SAM" id="MobiDB-lite"/>
    </source>
</evidence>
<organism evidence="2 3">
    <name type="scientific">Dreissena polymorpha</name>
    <name type="common">Zebra mussel</name>
    <name type="synonym">Mytilus polymorpha</name>
    <dbReference type="NCBI Taxonomy" id="45954"/>
    <lineage>
        <taxon>Eukaryota</taxon>
        <taxon>Metazoa</taxon>
        <taxon>Spiralia</taxon>
        <taxon>Lophotrochozoa</taxon>
        <taxon>Mollusca</taxon>
        <taxon>Bivalvia</taxon>
        <taxon>Autobranchia</taxon>
        <taxon>Heteroconchia</taxon>
        <taxon>Euheterodonta</taxon>
        <taxon>Imparidentia</taxon>
        <taxon>Neoheterodontei</taxon>
        <taxon>Myida</taxon>
        <taxon>Dreissenoidea</taxon>
        <taxon>Dreissenidae</taxon>
        <taxon>Dreissena</taxon>
    </lineage>
</organism>
<accession>A0A9D4D680</accession>
<evidence type="ECO:0000313" key="3">
    <source>
        <dbReference type="Proteomes" id="UP000828390"/>
    </source>
</evidence>
<reference evidence="2" key="2">
    <citation type="submission" date="2020-11" db="EMBL/GenBank/DDBJ databases">
        <authorList>
            <person name="McCartney M.A."/>
            <person name="Auch B."/>
            <person name="Kono T."/>
            <person name="Mallez S."/>
            <person name="Becker A."/>
            <person name="Gohl D.M."/>
            <person name="Silverstein K.A.T."/>
            <person name="Koren S."/>
            <person name="Bechman K.B."/>
            <person name="Herman A."/>
            <person name="Abrahante J.E."/>
            <person name="Garbe J."/>
        </authorList>
    </citation>
    <scope>NUCLEOTIDE SEQUENCE</scope>
    <source>
        <strain evidence="2">Duluth1</strain>
        <tissue evidence="2">Whole animal</tissue>
    </source>
</reference>
<protein>
    <submittedName>
        <fullName evidence="2">Uncharacterized protein</fullName>
    </submittedName>
</protein>
<evidence type="ECO:0000313" key="2">
    <source>
        <dbReference type="EMBL" id="KAH3739921.1"/>
    </source>
</evidence>
<feature type="region of interest" description="Disordered" evidence="1">
    <location>
        <begin position="1"/>
        <end position="20"/>
    </location>
</feature>
<name>A0A9D4D680_DREPO</name>
<keyword evidence="3" id="KW-1185">Reference proteome</keyword>
<dbReference type="Proteomes" id="UP000828390">
    <property type="component" value="Unassembled WGS sequence"/>
</dbReference>
<dbReference type="EMBL" id="JAIWYP010000011">
    <property type="protein sequence ID" value="KAH3739921.1"/>
    <property type="molecule type" value="Genomic_DNA"/>
</dbReference>
<reference evidence="2" key="1">
    <citation type="journal article" date="2019" name="bioRxiv">
        <title>The Genome of the Zebra Mussel, Dreissena polymorpha: A Resource for Invasive Species Research.</title>
        <authorList>
            <person name="McCartney M.A."/>
            <person name="Auch B."/>
            <person name="Kono T."/>
            <person name="Mallez S."/>
            <person name="Zhang Y."/>
            <person name="Obille A."/>
            <person name="Becker A."/>
            <person name="Abrahante J.E."/>
            <person name="Garbe J."/>
            <person name="Badalamenti J.P."/>
            <person name="Herman A."/>
            <person name="Mangelson H."/>
            <person name="Liachko I."/>
            <person name="Sullivan S."/>
            <person name="Sone E.D."/>
            <person name="Koren S."/>
            <person name="Silverstein K.A.T."/>
            <person name="Beckman K.B."/>
            <person name="Gohl D.M."/>
        </authorList>
    </citation>
    <scope>NUCLEOTIDE SEQUENCE</scope>
    <source>
        <strain evidence="2">Duluth1</strain>
        <tissue evidence="2">Whole animal</tissue>
    </source>
</reference>
<proteinExistence type="predicted"/>